<keyword evidence="5 7" id="KW-0505">Motor protein</keyword>
<dbReference type="AlphaFoldDB" id="A0A671KF24"/>
<dbReference type="SMART" id="SM00242">
    <property type="entry name" value="MYSc"/>
    <property type="match status" value="1"/>
</dbReference>
<evidence type="ECO:0000256" key="2">
    <source>
        <dbReference type="ARBA" id="ARBA00022741"/>
    </source>
</evidence>
<dbReference type="GO" id="GO:0005524">
    <property type="term" value="F:ATP binding"/>
    <property type="evidence" value="ECO:0007669"/>
    <property type="project" value="UniProtKB-UniRule"/>
</dbReference>
<evidence type="ECO:0000256" key="3">
    <source>
        <dbReference type="ARBA" id="ARBA00022840"/>
    </source>
</evidence>
<dbReference type="PROSITE" id="PS51456">
    <property type="entry name" value="MYOSIN_MOTOR"/>
    <property type="match status" value="1"/>
</dbReference>
<dbReference type="GO" id="GO:0048731">
    <property type="term" value="P:system development"/>
    <property type="evidence" value="ECO:0007669"/>
    <property type="project" value="UniProtKB-ARBA"/>
</dbReference>
<keyword evidence="3 7" id="KW-0067">ATP-binding</keyword>
<dbReference type="PRINTS" id="PR00193">
    <property type="entry name" value="MYOSINHEAVY"/>
</dbReference>
<dbReference type="Ensembl" id="ENSSANT00000005989.1">
    <property type="protein sequence ID" value="ENSSANP00000005564.1"/>
    <property type="gene ID" value="ENSSANG00000003081.1"/>
</dbReference>
<evidence type="ECO:0000313" key="10">
    <source>
        <dbReference type="Proteomes" id="UP000472260"/>
    </source>
</evidence>
<dbReference type="Gene3D" id="1.20.58.530">
    <property type="match status" value="1"/>
</dbReference>
<protein>
    <submittedName>
        <fullName evidence="9">Methyl-CpG binding domain protein 3b</fullName>
    </submittedName>
</protein>
<dbReference type="InterPro" id="IPR036961">
    <property type="entry name" value="Kinesin_motor_dom_sf"/>
</dbReference>
<dbReference type="FunFam" id="1.10.10.820:FF:000001">
    <property type="entry name" value="Myosin heavy chain"/>
    <property type="match status" value="1"/>
</dbReference>
<reference evidence="9" key="2">
    <citation type="submission" date="2025-09" db="UniProtKB">
        <authorList>
            <consortium name="Ensembl"/>
        </authorList>
    </citation>
    <scope>IDENTIFICATION</scope>
</reference>
<dbReference type="Gene3D" id="1.20.120.720">
    <property type="entry name" value="Myosin VI head, motor domain, U50 subdomain"/>
    <property type="match status" value="1"/>
</dbReference>
<feature type="domain" description="Myosin motor" evidence="8">
    <location>
        <begin position="58"/>
        <end position="435"/>
    </location>
</feature>
<dbReference type="InterPro" id="IPR001609">
    <property type="entry name" value="Myosin_head_motor_dom-like"/>
</dbReference>
<dbReference type="GO" id="GO:0016020">
    <property type="term" value="C:membrane"/>
    <property type="evidence" value="ECO:0007669"/>
    <property type="project" value="TreeGrafter"/>
</dbReference>
<evidence type="ECO:0000313" key="9">
    <source>
        <dbReference type="Ensembl" id="ENSSANP00000005564.1"/>
    </source>
</evidence>
<dbReference type="Gene3D" id="3.40.850.10">
    <property type="entry name" value="Kinesin motor domain"/>
    <property type="match status" value="1"/>
</dbReference>
<keyword evidence="10" id="KW-1185">Reference proteome</keyword>
<keyword evidence="6 7" id="KW-0009">Actin-binding</keyword>
<organism evidence="9 10">
    <name type="scientific">Sinocyclocheilus anshuiensis</name>
    <dbReference type="NCBI Taxonomy" id="1608454"/>
    <lineage>
        <taxon>Eukaryota</taxon>
        <taxon>Metazoa</taxon>
        <taxon>Chordata</taxon>
        <taxon>Craniata</taxon>
        <taxon>Vertebrata</taxon>
        <taxon>Euteleostomi</taxon>
        <taxon>Actinopterygii</taxon>
        <taxon>Neopterygii</taxon>
        <taxon>Teleostei</taxon>
        <taxon>Ostariophysi</taxon>
        <taxon>Cypriniformes</taxon>
        <taxon>Cyprinidae</taxon>
        <taxon>Cyprininae</taxon>
        <taxon>Sinocyclocheilus</taxon>
    </lineage>
</organism>
<reference evidence="9" key="1">
    <citation type="submission" date="2025-08" db="UniProtKB">
        <authorList>
            <consortium name="Ensembl"/>
        </authorList>
    </citation>
    <scope>IDENTIFICATION</scope>
</reference>
<evidence type="ECO:0000256" key="7">
    <source>
        <dbReference type="PROSITE-ProRule" id="PRU00782"/>
    </source>
</evidence>
<dbReference type="GO" id="GO:0000146">
    <property type="term" value="F:microfilament motor activity"/>
    <property type="evidence" value="ECO:0007669"/>
    <property type="project" value="TreeGrafter"/>
</dbReference>
<feature type="binding site" evidence="7">
    <location>
        <begin position="149"/>
        <end position="156"/>
    </location>
    <ligand>
        <name>ATP</name>
        <dbReference type="ChEBI" id="CHEBI:30616"/>
    </ligand>
</feature>
<dbReference type="Pfam" id="PF00063">
    <property type="entry name" value="Myosin_head"/>
    <property type="match status" value="1"/>
</dbReference>
<dbReference type="Gene3D" id="1.10.10.820">
    <property type="match status" value="1"/>
</dbReference>
<evidence type="ECO:0000259" key="8">
    <source>
        <dbReference type="PROSITE" id="PS51456"/>
    </source>
</evidence>
<dbReference type="GO" id="GO:0005737">
    <property type="term" value="C:cytoplasm"/>
    <property type="evidence" value="ECO:0007669"/>
    <property type="project" value="TreeGrafter"/>
</dbReference>
<name>A0A671KF24_9TELE</name>
<dbReference type="PANTHER" id="PTHR13140">
    <property type="entry name" value="MYOSIN"/>
    <property type="match status" value="1"/>
</dbReference>
<keyword evidence="4 7" id="KW-0518">Myosin</keyword>
<dbReference type="GO" id="GO:0051015">
    <property type="term" value="F:actin filament binding"/>
    <property type="evidence" value="ECO:0007669"/>
    <property type="project" value="TreeGrafter"/>
</dbReference>
<sequence>MNIVTVFVVSQGACVWVLDPEAVWVSGDQHIRIQLTEMEYPVLPPVGLPPLGNPDILEGENDLTALTFLHEPVVRHNLRVRFLDYSSIYTYCRIVLVALNPYEQLPIYGEEVIDAYSGQDMADMEPHIFSVAEEAYRREEKNQSIIISGESGSGKTVSAKFIMRYFAVVGGAAQQTSVEENVLASNPIMEAIGNAKTTRNNNSSRFGKYIEIGFGRSMTKFSQERNYHIFYQLCASRDLPELRTLKLDSTENFHYTNQGQDVHISGTDDVVELERTRNAFTVLVQPDQQMEIFRILAAILHLGNINIQASGRGGDPNDRSLAIFAKLLGVEGAQMAQWLCHRRLAVRGDMLVKPMTGQQANEARDALAKHVYEQLFTWTVQRLNSSLRAHREQPKSFIGVLDICGFETFDRNSFEQFCINYANEKLQQQFNRVSFQILGLGVHRCLTSSVYFVLTLPPHDCLYPSQSELVAELFQTESAGGSLPNSSLANGSIRSGKRAHREHKLTVGFQVVKILSLYTPQSDLEERVTFNFIRIVLQVRGQPLQLLMDVRRVFPVTFPYLPPPQVSAAQLEIPESLKISFLRRV</sequence>
<evidence type="ECO:0000256" key="4">
    <source>
        <dbReference type="ARBA" id="ARBA00023123"/>
    </source>
</evidence>
<keyword evidence="2 7" id="KW-0547">Nucleotide-binding</keyword>
<dbReference type="SUPFAM" id="SSF52540">
    <property type="entry name" value="P-loop containing nucleoside triphosphate hydrolases"/>
    <property type="match status" value="1"/>
</dbReference>
<evidence type="ECO:0000256" key="6">
    <source>
        <dbReference type="ARBA" id="ARBA00023203"/>
    </source>
</evidence>
<dbReference type="InterPro" id="IPR027417">
    <property type="entry name" value="P-loop_NTPase"/>
</dbReference>
<dbReference type="Proteomes" id="UP000472260">
    <property type="component" value="Unassembled WGS sequence"/>
</dbReference>
<dbReference type="PANTHER" id="PTHR13140:SF853">
    <property type="entry name" value="UNCONVENTIONAL MYOSIN-VB ISOFORM X2"/>
    <property type="match status" value="1"/>
</dbReference>
<dbReference type="GO" id="GO:0016459">
    <property type="term" value="C:myosin complex"/>
    <property type="evidence" value="ECO:0007669"/>
    <property type="project" value="UniProtKB-KW"/>
</dbReference>
<dbReference type="GO" id="GO:0007015">
    <property type="term" value="P:actin filament organization"/>
    <property type="evidence" value="ECO:0007669"/>
    <property type="project" value="TreeGrafter"/>
</dbReference>
<proteinExistence type="inferred from homology"/>
<evidence type="ECO:0000256" key="5">
    <source>
        <dbReference type="ARBA" id="ARBA00023175"/>
    </source>
</evidence>
<accession>A0A671KF24</accession>
<comment type="caution">
    <text evidence="7">Lacks conserved residue(s) required for the propagation of feature annotation.</text>
</comment>
<evidence type="ECO:0000256" key="1">
    <source>
        <dbReference type="ARBA" id="ARBA00008314"/>
    </source>
</evidence>
<comment type="similarity">
    <text evidence="1 7">Belongs to the TRAFAC class myosin-kinesin ATPase superfamily. Myosin family.</text>
</comment>